<dbReference type="InterPro" id="IPR007890">
    <property type="entry name" value="CHASE2"/>
</dbReference>
<dbReference type="SMART" id="SM00044">
    <property type="entry name" value="CYCc"/>
    <property type="match status" value="1"/>
</dbReference>
<accession>A0A2W5QBN1</accession>
<dbReference type="Gene3D" id="3.30.70.1230">
    <property type="entry name" value="Nucleotide cyclase"/>
    <property type="match status" value="1"/>
</dbReference>
<sequence>MRPLRRHWLRVAVTLLPMLLALGHAAGIWRIPFLDRFDALIYDARLRATMPGTLDPRIVIVDIDDTSLQEVGQWPWSRDRLARLTSELLGRQQASVLGFDVMFAEADRHSGQTALADERPSNGSGHGVAMRSLAAAPDHDAAFAHSLAGQNVVLGFYFTQSPQPRAKGGLPPPVLPPDAMPNTRDYATAWNSYGASIPVLAAVAPAGFLNVLIDPRADGVVRAVPLIARYEPVQGADRSLAGYYESLSLAVYRRAAGASAPYPRLAREVGGAAPILEALVMGQPGGPLAVPVDQQASALVPYRGPGGAQGGSFRYISAIDVLDGRLAAGELSGKIVLVGASAPGLQDLRATPVSAAYPGVEVHASVISSLLDRRFLAVPDYAAGYDFAMILLLGGILAIGLSLLGPVRAVLLALACMLAPLGINHLLFHRSGLVMPQAASVLMVAAAFALNMGWGYFVEARTRRGLAKLFGTYVPPQLVSEMVLDPNRYSMRAESKELTVMFCDMRGFTRLSEQMAPEDLQTFLNEVFSRLTDIISAHRGTVDKYMGDCVMAFWGAPVDTPEHASLAVRAAMEMSAAVDDINATHRLRGLPSLSVGIGLNTGAMSVGDMGSTHRRSYTVIGDAVNLAARLEGLGEHYGIDIVASEATRLQCDAHLWQEVDRVRVKGKLQEVTVFTPCGLRANATPQQLEELSQWQAVLEAYRARRWHATELLLDALRRGHEKKVLYRVYAQRLASIRMQPPDTDWDGAIQFERK</sequence>
<dbReference type="GO" id="GO:0009190">
    <property type="term" value="P:cyclic nucleotide biosynthetic process"/>
    <property type="evidence" value="ECO:0007669"/>
    <property type="project" value="InterPro"/>
</dbReference>
<reference evidence="3 4" key="1">
    <citation type="submission" date="2017-08" db="EMBL/GenBank/DDBJ databases">
        <title>Infants hospitalized years apart are colonized by the same room-sourced microbial strains.</title>
        <authorList>
            <person name="Brooks B."/>
            <person name="Olm M.R."/>
            <person name="Firek B.A."/>
            <person name="Baker R."/>
            <person name="Thomas B.C."/>
            <person name="Morowitz M.J."/>
            <person name="Banfield J.F."/>
        </authorList>
    </citation>
    <scope>NUCLEOTIDE SEQUENCE [LARGE SCALE GENOMIC DNA]</scope>
    <source>
        <strain evidence="3">S2_005_003_R2_41</strain>
    </source>
</reference>
<dbReference type="PANTHER" id="PTHR43081">
    <property type="entry name" value="ADENYLATE CYCLASE, TERMINAL-DIFFERENTIATION SPECIFIC-RELATED"/>
    <property type="match status" value="1"/>
</dbReference>
<name>A0A2W5QBN1_VARPD</name>
<dbReference type="Pfam" id="PF05226">
    <property type="entry name" value="CHASE2"/>
    <property type="match status" value="1"/>
</dbReference>
<keyword evidence="1" id="KW-0812">Transmembrane</keyword>
<dbReference type="InterPro" id="IPR001054">
    <property type="entry name" value="A/G_cyclase"/>
</dbReference>
<evidence type="ECO:0000313" key="3">
    <source>
        <dbReference type="EMBL" id="PZQ74618.1"/>
    </source>
</evidence>
<dbReference type="PROSITE" id="PS50125">
    <property type="entry name" value="GUANYLATE_CYCLASE_2"/>
    <property type="match status" value="1"/>
</dbReference>
<dbReference type="PANTHER" id="PTHR43081:SF1">
    <property type="entry name" value="ADENYLATE CYCLASE, TERMINAL-DIFFERENTIATION SPECIFIC"/>
    <property type="match status" value="1"/>
</dbReference>
<keyword evidence="1" id="KW-1133">Transmembrane helix</keyword>
<feature type="transmembrane region" description="Helical" evidence="1">
    <location>
        <begin position="409"/>
        <end position="428"/>
    </location>
</feature>
<evidence type="ECO:0000313" key="4">
    <source>
        <dbReference type="Proteomes" id="UP000249135"/>
    </source>
</evidence>
<protein>
    <submittedName>
        <fullName evidence="3">Adenylate/guanylate cyclase domain-containing protein</fullName>
    </submittedName>
</protein>
<organism evidence="3 4">
    <name type="scientific">Variovorax paradoxus</name>
    <dbReference type="NCBI Taxonomy" id="34073"/>
    <lineage>
        <taxon>Bacteria</taxon>
        <taxon>Pseudomonadati</taxon>
        <taxon>Pseudomonadota</taxon>
        <taxon>Betaproteobacteria</taxon>
        <taxon>Burkholderiales</taxon>
        <taxon>Comamonadaceae</taxon>
        <taxon>Variovorax</taxon>
    </lineage>
</organism>
<feature type="transmembrane region" description="Helical" evidence="1">
    <location>
        <begin position="434"/>
        <end position="458"/>
    </location>
</feature>
<evidence type="ECO:0000256" key="1">
    <source>
        <dbReference type="SAM" id="Phobius"/>
    </source>
</evidence>
<keyword evidence="1" id="KW-0472">Membrane</keyword>
<gene>
    <name evidence="3" type="ORF">DI563_11820</name>
</gene>
<dbReference type="Proteomes" id="UP000249135">
    <property type="component" value="Unassembled WGS sequence"/>
</dbReference>
<dbReference type="InterPro" id="IPR050697">
    <property type="entry name" value="Adenylyl/Guanylyl_Cyclase_3/4"/>
</dbReference>
<dbReference type="SUPFAM" id="SSF55073">
    <property type="entry name" value="Nucleotide cyclase"/>
    <property type="match status" value="1"/>
</dbReference>
<dbReference type="Pfam" id="PF00211">
    <property type="entry name" value="Guanylate_cyc"/>
    <property type="match status" value="1"/>
</dbReference>
<dbReference type="CDD" id="cd07302">
    <property type="entry name" value="CHD"/>
    <property type="match status" value="1"/>
</dbReference>
<dbReference type="SMART" id="SM01080">
    <property type="entry name" value="CHASE2"/>
    <property type="match status" value="1"/>
</dbReference>
<feature type="domain" description="Guanylate cyclase" evidence="2">
    <location>
        <begin position="499"/>
        <end position="631"/>
    </location>
</feature>
<dbReference type="GO" id="GO:0035556">
    <property type="term" value="P:intracellular signal transduction"/>
    <property type="evidence" value="ECO:0007669"/>
    <property type="project" value="InterPro"/>
</dbReference>
<feature type="transmembrane region" description="Helical" evidence="1">
    <location>
        <begin position="383"/>
        <end position="404"/>
    </location>
</feature>
<dbReference type="GO" id="GO:0004016">
    <property type="term" value="F:adenylate cyclase activity"/>
    <property type="evidence" value="ECO:0007669"/>
    <property type="project" value="UniProtKB-ARBA"/>
</dbReference>
<proteinExistence type="predicted"/>
<evidence type="ECO:0000259" key="2">
    <source>
        <dbReference type="PROSITE" id="PS50125"/>
    </source>
</evidence>
<dbReference type="AlphaFoldDB" id="A0A2W5QBN1"/>
<comment type="caution">
    <text evidence="3">The sequence shown here is derived from an EMBL/GenBank/DDBJ whole genome shotgun (WGS) entry which is preliminary data.</text>
</comment>
<dbReference type="EMBL" id="QFPP01000121">
    <property type="protein sequence ID" value="PZQ74618.1"/>
    <property type="molecule type" value="Genomic_DNA"/>
</dbReference>
<dbReference type="InterPro" id="IPR029787">
    <property type="entry name" value="Nucleotide_cyclase"/>
</dbReference>